<evidence type="ECO:0000313" key="4">
    <source>
        <dbReference type="Proteomes" id="UP000525078"/>
    </source>
</evidence>
<dbReference type="PANTHER" id="PTHR35503:SF2">
    <property type="entry name" value="OS04G0455700 PROTEIN"/>
    <property type="match status" value="1"/>
</dbReference>
<dbReference type="InterPro" id="IPR035892">
    <property type="entry name" value="C2_domain_sf"/>
</dbReference>
<evidence type="ECO:0000313" key="3">
    <source>
        <dbReference type="EMBL" id="KAF4400468.1"/>
    </source>
</evidence>
<evidence type="ECO:0000259" key="1">
    <source>
        <dbReference type="PROSITE" id="PS50004"/>
    </source>
</evidence>
<dbReference type="SUPFAM" id="SSF49562">
    <property type="entry name" value="C2 domain (Calcium/lipid-binding domain, CaLB)"/>
    <property type="match status" value="1"/>
</dbReference>
<dbReference type="EMBL" id="JAATIP010000117">
    <property type="protein sequence ID" value="KAF4370583.1"/>
    <property type="molecule type" value="Genomic_DNA"/>
</dbReference>
<dbReference type="PANTHER" id="PTHR35503">
    <property type="entry name" value="OSJNBA0006M15.15 PROTEIN"/>
    <property type="match status" value="1"/>
</dbReference>
<comment type="caution">
    <text evidence="2">The sequence shown here is derived from an EMBL/GenBank/DDBJ whole genome shotgun (WGS) entry which is preliminary data.</text>
</comment>
<organism evidence="2 4">
    <name type="scientific">Cannabis sativa</name>
    <name type="common">Hemp</name>
    <name type="synonym">Marijuana</name>
    <dbReference type="NCBI Taxonomy" id="3483"/>
    <lineage>
        <taxon>Eukaryota</taxon>
        <taxon>Viridiplantae</taxon>
        <taxon>Streptophyta</taxon>
        <taxon>Embryophyta</taxon>
        <taxon>Tracheophyta</taxon>
        <taxon>Spermatophyta</taxon>
        <taxon>Magnoliopsida</taxon>
        <taxon>eudicotyledons</taxon>
        <taxon>Gunneridae</taxon>
        <taxon>Pentapetalae</taxon>
        <taxon>rosids</taxon>
        <taxon>fabids</taxon>
        <taxon>Rosales</taxon>
        <taxon>Cannabaceae</taxon>
        <taxon>Cannabis</taxon>
    </lineage>
</organism>
<dbReference type="Proteomes" id="UP000583929">
    <property type="component" value="Unassembled WGS sequence"/>
</dbReference>
<feature type="domain" description="C2" evidence="1">
    <location>
        <begin position="1"/>
        <end position="133"/>
    </location>
</feature>
<dbReference type="AlphaFoldDB" id="A0A7J6FIN6"/>
<dbReference type="Gene3D" id="2.60.40.150">
    <property type="entry name" value="C2 domain"/>
    <property type="match status" value="1"/>
</dbReference>
<dbReference type="InterPro" id="IPR000008">
    <property type="entry name" value="C2_dom"/>
</dbReference>
<evidence type="ECO:0000313" key="2">
    <source>
        <dbReference type="EMBL" id="KAF4370583.1"/>
    </source>
</evidence>
<dbReference type="EMBL" id="JAATIQ010000017">
    <property type="protein sequence ID" value="KAF4400468.1"/>
    <property type="molecule type" value="Genomic_DNA"/>
</dbReference>
<evidence type="ECO:0000313" key="5">
    <source>
        <dbReference type="Proteomes" id="UP000583929"/>
    </source>
</evidence>
<dbReference type="Proteomes" id="UP000525078">
    <property type="component" value="Unassembled WGS sequence"/>
</dbReference>
<dbReference type="PROSITE" id="PS50004">
    <property type="entry name" value="C2"/>
    <property type="match status" value="1"/>
</dbReference>
<accession>A0A7J6FIN6</accession>
<keyword evidence="5" id="KW-1185">Reference proteome</keyword>
<name>A0A7J6FIN6_CANSA</name>
<gene>
    <name evidence="2" type="ORF">F8388_020169</name>
    <name evidence="3" type="ORF">G4B88_023261</name>
</gene>
<sequence>MGIPQINSSLSLELKIVEAKSVESKPRGDLFVRCYLPVGSNKRKVGIDTKEIPTKKDHVWNETFSLECSGIEDNKVDITKLIKQEKLVLELRWRNRVPILGRSGFGGSKLLGSAEIAWKDVSESPNMVLDKWVTMAHSRGELKPAKLKVKISVKVLSEEHKFENKISSVSEECGCKDSHNHNHALYACDEYYDVLALTAALDAL</sequence>
<reference evidence="4 5" key="1">
    <citation type="journal article" date="2020" name="bioRxiv">
        <title>Sequence and annotation of 42 cannabis genomes reveals extensive copy number variation in cannabinoid synthesis and pathogen resistance genes.</title>
        <authorList>
            <person name="Mckernan K.J."/>
            <person name="Helbert Y."/>
            <person name="Kane L.T."/>
            <person name="Ebling H."/>
            <person name="Zhang L."/>
            <person name="Liu B."/>
            <person name="Eaton Z."/>
            <person name="Mclaughlin S."/>
            <person name="Kingan S."/>
            <person name="Baybayan P."/>
            <person name="Concepcion G."/>
            <person name="Jordan M."/>
            <person name="Riva A."/>
            <person name="Barbazuk W."/>
            <person name="Harkins T."/>
        </authorList>
    </citation>
    <scope>NUCLEOTIDE SEQUENCE [LARGE SCALE GENOMIC DNA]</scope>
    <source>
        <strain evidence="4 5">cv. Jamaican Lion 4</strain>
        <strain evidence="3">Father</strain>
        <strain evidence="2">Mother</strain>
        <tissue evidence="2">Leaf</tissue>
    </source>
</reference>
<proteinExistence type="predicted"/>
<protein>
    <recommendedName>
        <fullName evidence="1">C2 domain-containing protein</fullName>
    </recommendedName>
</protein>
<dbReference type="Pfam" id="PF00168">
    <property type="entry name" value="C2"/>
    <property type="match status" value="1"/>
</dbReference>